<dbReference type="RefSeq" id="WP_041884627.1">
    <property type="nucleotide sequence ID" value="NZ_CP157278.1"/>
</dbReference>
<evidence type="ECO:0000313" key="2">
    <source>
        <dbReference type="Proteomes" id="UP000032049"/>
    </source>
</evidence>
<reference evidence="1 2" key="1">
    <citation type="submission" date="2015-01" db="EMBL/GenBank/DDBJ databases">
        <title>Draft genome sequence of Pedobacter sp. NL19 isolated from sludge of an effluent treatment pond in an abandoned uranium mine.</title>
        <authorList>
            <person name="Santos T."/>
            <person name="Caetano T."/>
            <person name="Covas C."/>
            <person name="Cruz A."/>
            <person name="Mendo S."/>
        </authorList>
    </citation>
    <scope>NUCLEOTIDE SEQUENCE [LARGE SCALE GENOMIC DNA]</scope>
    <source>
        <strain evidence="1 2">NL19</strain>
    </source>
</reference>
<name>A0A0D0F1S1_9SPHI</name>
<dbReference type="AlphaFoldDB" id="A0A0D0F1S1"/>
<evidence type="ECO:0000313" key="1">
    <source>
        <dbReference type="EMBL" id="KIO75578.1"/>
    </source>
</evidence>
<protein>
    <submittedName>
        <fullName evidence="1">Uncharacterized protein</fullName>
    </submittedName>
</protein>
<comment type="caution">
    <text evidence="1">The sequence shown here is derived from an EMBL/GenBank/DDBJ whole genome shotgun (WGS) entry which is preliminary data.</text>
</comment>
<dbReference type="Proteomes" id="UP000032049">
    <property type="component" value="Unassembled WGS sequence"/>
</dbReference>
<accession>A0A0D0F1S1</accession>
<gene>
    <name evidence="1" type="ORF">TH53_19765</name>
</gene>
<dbReference type="EMBL" id="JXRA01000093">
    <property type="protein sequence ID" value="KIO75578.1"/>
    <property type="molecule type" value="Genomic_DNA"/>
</dbReference>
<keyword evidence="2" id="KW-1185">Reference proteome</keyword>
<dbReference type="STRING" id="1503925.TH53_19765"/>
<sequence length="191" mass="22043">MIQPIYLHRDPFPDIVAEVSRKLLPQLKAYDEAITGIHYHFGHPLEIVNTLGKYEVGTSSKFDKYPLVAFFLDTTVQRGKSPGIYGEFNVHMAIIRECLDPNQTADERDKTNFIPVLTPIYLELMHQISLRGDVFQLPGQEMIPHDVTNRYYWGKSGLWGNEGNIFNDWVDCIELNIKLKVFINYCPKQVV</sequence>
<organism evidence="1 2">
    <name type="scientific">Pedobacter lusitanus</name>
    <dbReference type="NCBI Taxonomy" id="1503925"/>
    <lineage>
        <taxon>Bacteria</taxon>
        <taxon>Pseudomonadati</taxon>
        <taxon>Bacteroidota</taxon>
        <taxon>Sphingobacteriia</taxon>
        <taxon>Sphingobacteriales</taxon>
        <taxon>Sphingobacteriaceae</taxon>
        <taxon>Pedobacter</taxon>
    </lineage>
</organism>
<proteinExistence type="predicted"/>